<organism evidence="3 4">
    <name type="scientific">Aureibacter tunicatorum</name>
    <dbReference type="NCBI Taxonomy" id="866807"/>
    <lineage>
        <taxon>Bacteria</taxon>
        <taxon>Pseudomonadati</taxon>
        <taxon>Bacteroidota</taxon>
        <taxon>Cytophagia</taxon>
        <taxon>Cytophagales</taxon>
        <taxon>Persicobacteraceae</taxon>
        <taxon>Aureibacter</taxon>
    </lineage>
</organism>
<accession>A0AAE3XRB3</accession>
<evidence type="ECO:0000256" key="1">
    <source>
        <dbReference type="ARBA" id="ARBA00022801"/>
    </source>
</evidence>
<evidence type="ECO:0000259" key="2">
    <source>
        <dbReference type="Pfam" id="PF00326"/>
    </source>
</evidence>
<dbReference type="InterPro" id="IPR001375">
    <property type="entry name" value="Peptidase_S9_cat"/>
</dbReference>
<dbReference type="Gene3D" id="3.40.50.1820">
    <property type="entry name" value="alpha/beta hydrolase"/>
    <property type="match status" value="1"/>
</dbReference>
<reference evidence="3" key="1">
    <citation type="submission" date="2023-07" db="EMBL/GenBank/DDBJ databases">
        <title>Genomic Encyclopedia of Type Strains, Phase IV (KMG-IV): sequencing the most valuable type-strain genomes for metagenomic binning, comparative biology and taxonomic classification.</title>
        <authorList>
            <person name="Goeker M."/>
        </authorList>
    </citation>
    <scope>NUCLEOTIDE SEQUENCE</scope>
    <source>
        <strain evidence="3">DSM 26174</strain>
    </source>
</reference>
<comment type="caution">
    <text evidence="3">The sequence shown here is derived from an EMBL/GenBank/DDBJ whole genome shotgun (WGS) entry which is preliminary data.</text>
</comment>
<proteinExistence type="predicted"/>
<dbReference type="Proteomes" id="UP001185092">
    <property type="component" value="Unassembled WGS sequence"/>
</dbReference>
<dbReference type="GO" id="GO:0004252">
    <property type="term" value="F:serine-type endopeptidase activity"/>
    <property type="evidence" value="ECO:0007669"/>
    <property type="project" value="TreeGrafter"/>
</dbReference>
<keyword evidence="1" id="KW-0378">Hydrolase</keyword>
<protein>
    <submittedName>
        <fullName evidence="3">Dipeptidyl aminopeptidase/acylaminoacyl peptidase</fullName>
    </submittedName>
</protein>
<sequence length="304" mass="34511">MNKISTTLILFLLANLAIAQDGKILSKRLVDISQTPIWERISQDNELLPAFNHLNKLDLYFIAYQSDSLIIRGLMMEPKEEGKYPVIIFNRGGNRDFGQLSIGTLIMYTSKLAAEGYVVLGSNYREKDEFGGEEINDVLNLMETAKEIDKADPNSIGMFGWSRGGMMTYLALRKSDKIKTAIVGNGPTDLFGLIADRPKMETNVLAECVPNYWDNKASELKKRSVVHWPDELNKNSSLLILCGIKDKRLKADQSSQLAEKLEEINYDFELKKYDTDHYFTGHKEELNQLVIDWFDSRLKGPGTN</sequence>
<dbReference type="RefSeq" id="WP_309941751.1">
    <property type="nucleotide sequence ID" value="NZ_AP025305.1"/>
</dbReference>
<dbReference type="InterPro" id="IPR029058">
    <property type="entry name" value="AB_hydrolase_fold"/>
</dbReference>
<evidence type="ECO:0000313" key="4">
    <source>
        <dbReference type="Proteomes" id="UP001185092"/>
    </source>
</evidence>
<feature type="domain" description="Peptidase S9 prolyl oligopeptidase catalytic" evidence="2">
    <location>
        <begin position="121"/>
        <end position="299"/>
    </location>
</feature>
<gene>
    <name evidence="3" type="ORF">HNQ88_004253</name>
</gene>
<dbReference type="SUPFAM" id="SSF53474">
    <property type="entry name" value="alpha/beta-Hydrolases"/>
    <property type="match status" value="1"/>
</dbReference>
<dbReference type="GO" id="GO:0004177">
    <property type="term" value="F:aminopeptidase activity"/>
    <property type="evidence" value="ECO:0007669"/>
    <property type="project" value="UniProtKB-KW"/>
</dbReference>
<dbReference type="GO" id="GO:0006508">
    <property type="term" value="P:proteolysis"/>
    <property type="evidence" value="ECO:0007669"/>
    <property type="project" value="InterPro"/>
</dbReference>
<evidence type="ECO:0000313" key="3">
    <source>
        <dbReference type="EMBL" id="MDR6241177.1"/>
    </source>
</evidence>
<name>A0AAE3XRB3_9BACT</name>
<keyword evidence="3" id="KW-0645">Protease</keyword>
<dbReference type="Pfam" id="PF00326">
    <property type="entry name" value="Peptidase_S9"/>
    <property type="match status" value="1"/>
</dbReference>
<keyword evidence="4" id="KW-1185">Reference proteome</keyword>
<dbReference type="PANTHER" id="PTHR42776:SF27">
    <property type="entry name" value="DIPEPTIDYL PEPTIDASE FAMILY MEMBER 6"/>
    <property type="match status" value="1"/>
</dbReference>
<keyword evidence="3" id="KW-0031">Aminopeptidase</keyword>
<dbReference type="AlphaFoldDB" id="A0AAE3XRB3"/>
<dbReference type="EMBL" id="JAVDQD010000006">
    <property type="protein sequence ID" value="MDR6241177.1"/>
    <property type="molecule type" value="Genomic_DNA"/>
</dbReference>
<dbReference type="PANTHER" id="PTHR42776">
    <property type="entry name" value="SERINE PEPTIDASE S9 FAMILY MEMBER"/>
    <property type="match status" value="1"/>
</dbReference>